<evidence type="ECO:0000256" key="2">
    <source>
        <dbReference type="SAM" id="Phobius"/>
    </source>
</evidence>
<keyword evidence="4" id="KW-1185">Reference proteome</keyword>
<feature type="transmembrane region" description="Helical" evidence="2">
    <location>
        <begin position="12"/>
        <end position="28"/>
    </location>
</feature>
<name>A0ABQ0LD78_MYCCL</name>
<organism evidence="3 4">
    <name type="scientific">Mycena chlorophos</name>
    <name type="common">Agaric fungus</name>
    <name type="synonym">Agaricus chlorophos</name>
    <dbReference type="NCBI Taxonomy" id="658473"/>
    <lineage>
        <taxon>Eukaryota</taxon>
        <taxon>Fungi</taxon>
        <taxon>Dikarya</taxon>
        <taxon>Basidiomycota</taxon>
        <taxon>Agaricomycotina</taxon>
        <taxon>Agaricomycetes</taxon>
        <taxon>Agaricomycetidae</taxon>
        <taxon>Agaricales</taxon>
        <taxon>Marasmiineae</taxon>
        <taxon>Mycenaceae</taxon>
        <taxon>Mycena</taxon>
    </lineage>
</organism>
<proteinExistence type="predicted"/>
<dbReference type="Proteomes" id="UP000815677">
    <property type="component" value="Unassembled WGS sequence"/>
</dbReference>
<keyword evidence="2" id="KW-1133">Transmembrane helix</keyword>
<sequence length="100" mass="10836">MKNDKDAVQCDLTRIGVALWLAGGLGLGTDFRRAFGSRQTLRGDLSTAQASISALIVAAALYIEAFNPTSTSRRTSRRHDLTKSIARPIATASREKQDTE</sequence>
<keyword evidence="2" id="KW-0812">Transmembrane</keyword>
<evidence type="ECO:0000313" key="3">
    <source>
        <dbReference type="EMBL" id="GAT49105.1"/>
    </source>
</evidence>
<reference evidence="3" key="1">
    <citation type="submission" date="2014-09" db="EMBL/GenBank/DDBJ databases">
        <title>Genome sequence of the luminous mushroom Mycena chlorophos for searching fungal bioluminescence genes.</title>
        <authorList>
            <person name="Tanaka Y."/>
            <person name="Kasuga D."/>
            <person name="Oba Y."/>
            <person name="Hase S."/>
            <person name="Sato K."/>
            <person name="Oba Y."/>
            <person name="Sakakibara Y."/>
        </authorList>
    </citation>
    <scope>NUCLEOTIDE SEQUENCE</scope>
</reference>
<evidence type="ECO:0000313" key="4">
    <source>
        <dbReference type="Proteomes" id="UP000815677"/>
    </source>
</evidence>
<feature type="region of interest" description="Disordered" evidence="1">
    <location>
        <begin position="72"/>
        <end position="100"/>
    </location>
</feature>
<gene>
    <name evidence="3" type="ORF">MCHLO_06459</name>
</gene>
<keyword evidence="2" id="KW-0472">Membrane</keyword>
<evidence type="ECO:0000256" key="1">
    <source>
        <dbReference type="SAM" id="MobiDB-lite"/>
    </source>
</evidence>
<accession>A0ABQ0LD78</accession>
<feature type="transmembrane region" description="Helical" evidence="2">
    <location>
        <begin position="48"/>
        <end position="67"/>
    </location>
</feature>
<protein>
    <submittedName>
        <fullName evidence="3">Uncharacterized protein</fullName>
    </submittedName>
</protein>
<dbReference type="EMBL" id="DF845271">
    <property type="protein sequence ID" value="GAT49105.1"/>
    <property type="molecule type" value="Genomic_DNA"/>
</dbReference>